<sequence>MNRENERCQTLNFCVKRNNTLKRFNQAVDAIKKTKVEQLIMIKHPYNVPLTEQCIRLLAHRHISSKDELKHELIQLGFLDISLSSISFMLIGIGAKKVTDTNGRKYYCLREPRSNGTKPRSKI</sequence>
<gene>
    <name evidence="1" type="ORF">IC627_23115</name>
</gene>
<dbReference type="InterPro" id="IPR036390">
    <property type="entry name" value="WH_DNA-bd_sf"/>
</dbReference>
<dbReference type="SUPFAM" id="SSF46785">
    <property type="entry name" value="Winged helix' DNA-binding domain"/>
    <property type="match status" value="1"/>
</dbReference>
<geneLocation type="plasmid" evidence="1">
    <name>unnamed3</name>
</geneLocation>
<dbReference type="InterPro" id="IPR036388">
    <property type="entry name" value="WH-like_DNA-bd_sf"/>
</dbReference>
<name>A0A5F0YJ39_PHODP</name>
<dbReference type="Proteomes" id="UP000516656">
    <property type="component" value="Plasmid unnamed3"/>
</dbReference>
<keyword evidence="1" id="KW-0614">Plasmid</keyword>
<evidence type="ECO:0000313" key="1">
    <source>
        <dbReference type="EMBL" id="QOD59130.1"/>
    </source>
</evidence>
<dbReference type="AlphaFoldDB" id="A0A5F0YJ39"/>
<accession>A0A5F0YJ39</accession>
<dbReference type="RefSeq" id="WP_086959715.1">
    <property type="nucleotide sequence ID" value="NZ_BDMQ01000007.1"/>
</dbReference>
<dbReference type="Gene3D" id="1.10.10.10">
    <property type="entry name" value="Winged helix-like DNA-binding domain superfamily/Winged helix DNA-binding domain"/>
    <property type="match status" value="1"/>
</dbReference>
<proteinExistence type="predicted"/>
<dbReference type="EMBL" id="CP061859">
    <property type="protein sequence ID" value="QOD59130.1"/>
    <property type="molecule type" value="Genomic_DNA"/>
</dbReference>
<organism evidence="1">
    <name type="scientific">Photobacterium damsela subsp. piscicida</name>
    <name type="common">Pasteurella piscicida</name>
    <dbReference type="NCBI Taxonomy" id="38294"/>
    <lineage>
        <taxon>Bacteria</taxon>
        <taxon>Pseudomonadati</taxon>
        <taxon>Pseudomonadota</taxon>
        <taxon>Gammaproteobacteria</taxon>
        <taxon>Vibrionales</taxon>
        <taxon>Vibrionaceae</taxon>
        <taxon>Photobacterium</taxon>
    </lineage>
</organism>
<protein>
    <submittedName>
        <fullName evidence="1">Uncharacterized protein</fullName>
    </submittedName>
</protein>
<reference evidence="1" key="1">
    <citation type="submission" date="2020-09" db="EMBL/GenBank/DDBJ databases">
        <title>Complete, closed and curated genome sequences of Photobacterium damselae subsp. piscicida isolates from Australia indicate localised evolution and additional plasmid-borne pathogenicity mechanisms.</title>
        <authorList>
            <person name="Baseggio L."/>
            <person name="Silayeva O."/>
            <person name="Buller N."/>
            <person name="Landos M."/>
            <person name="Engelstaedter J."/>
            <person name="Barnes A.C."/>
        </authorList>
    </citation>
    <scope>NUCLEOTIDE SEQUENCE [LARGE SCALE GENOMIC DNA]</scope>
    <source>
        <strain evidence="1">AS-16-0540-1</strain>
        <plasmid evidence="1">unnamed3</plasmid>
    </source>
</reference>